<gene>
    <name evidence="2" type="ORF">QPM17_20475</name>
</gene>
<protein>
    <submittedName>
        <fullName evidence="2">Uncharacterized protein</fullName>
    </submittedName>
</protein>
<feature type="region of interest" description="Disordered" evidence="1">
    <location>
        <begin position="181"/>
        <end position="216"/>
    </location>
</feature>
<reference evidence="2 3" key="1">
    <citation type="submission" date="2023-06" db="EMBL/GenBank/DDBJ databases">
        <title>Marinobacter azerbaijanicus a moderately halophilic, isolated from Urmia Lake in Azerbaijan region of Iran.</title>
        <authorList>
            <person name="Sanchez-Porro C."/>
            <person name="Aghdam E.M."/>
            <person name="Saheb S.M."/>
            <person name="Tarhriz V."/>
            <person name="Kazemi E."/>
            <person name="Ammozegar M.A."/>
            <person name="Ventosa A."/>
            <person name="Hejazi M.S."/>
        </authorList>
    </citation>
    <scope>NUCLEOTIDE SEQUENCE [LARGE SCALE GENOMIC DNA]</scope>
    <source>
        <strain evidence="2 3">TBZ242</strain>
    </source>
</reference>
<comment type="caution">
    <text evidence="2">The sequence shown here is derived from an EMBL/GenBank/DDBJ whole genome shotgun (WGS) entry which is preliminary data.</text>
</comment>
<dbReference type="RefSeq" id="WP_285393398.1">
    <property type="nucleotide sequence ID" value="NZ_JASSVS010000014.1"/>
</dbReference>
<dbReference type="EMBL" id="JASSVS010000014">
    <property type="protein sequence ID" value="MDL0433524.1"/>
    <property type="molecule type" value="Genomic_DNA"/>
</dbReference>
<proteinExistence type="predicted"/>
<evidence type="ECO:0000313" key="2">
    <source>
        <dbReference type="EMBL" id="MDL0433524.1"/>
    </source>
</evidence>
<accession>A0ABT7IH86</accession>
<name>A0ABT7IH86_9GAMM</name>
<evidence type="ECO:0000256" key="1">
    <source>
        <dbReference type="SAM" id="MobiDB-lite"/>
    </source>
</evidence>
<dbReference type="Proteomes" id="UP001227964">
    <property type="component" value="Unassembled WGS sequence"/>
</dbReference>
<keyword evidence="3" id="KW-1185">Reference proteome</keyword>
<sequence length="492" mass="54066">METLLASRIELTPRPFQNRAPVLVCGMVGHCPGRVRKERLFTLPEAVDAIRAAGFGDRLEALKSTDEAIFHLPVPLNSSAEFHDIFPDAASASTGYHSTLAGSNAWLPGCVDDFFANGGSRLWVVAVPEDGGHEAFLPRTDTVLHNISTLQGVASLLVIPTIGLLALPDLERLQIPAQLSGIPEPDHGAGAPQFMPCSEPPPEEDTAPEPASPAPVTPLATEDLLRQILPWLYQHRPDIQCLWSVPLTYDRDRQIPAVSNVALDAIDGIAATDSGHRLRQVQFVFPYLSSASGRPVSPCGVLAGAQSSVAQAHGPWRSIAGRALVTRGDPFPLQSIPAQQSLRERPGISVITRRPRGVMLDDERLVVPALHPDDYAHSRLRSRFDAFRSAEVMRFLGYLRRQLQQLGERLVFKTDYRDPTPRLALENFLGQLHRLGALRGKLPEDAFRVKQLQVQEGAAVFEIMLAPALPIDHIRLTFTNRHGEWQGELQDE</sequence>
<evidence type="ECO:0000313" key="3">
    <source>
        <dbReference type="Proteomes" id="UP001227964"/>
    </source>
</evidence>
<organism evidence="2 3">
    <name type="scientific">Marinobacter azerbaijanicus</name>
    <dbReference type="NCBI Taxonomy" id="3050455"/>
    <lineage>
        <taxon>Bacteria</taxon>
        <taxon>Pseudomonadati</taxon>
        <taxon>Pseudomonadota</taxon>
        <taxon>Gammaproteobacteria</taxon>
        <taxon>Pseudomonadales</taxon>
        <taxon>Marinobacteraceae</taxon>
        <taxon>Marinobacter</taxon>
    </lineage>
</organism>